<dbReference type="EMBL" id="JADOES010000001">
    <property type="protein sequence ID" value="MBT9313965.1"/>
    <property type="molecule type" value="Genomic_DNA"/>
</dbReference>
<keyword evidence="2" id="KW-1185">Reference proteome</keyword>
<accession>A0A947DAP6</accession>
<name>A0A947DAP6_9CYAN</name>
<reference evidence="1" key="2">
    <citation type="journal article" date="2021" name="Mar. Drugs">
        <title>Genome Reduction and Secondary Metabolism of the Marine Sponge-Associated Cyanobacterium Leptothoe.</title>
        <authorList>
            <person name="Konstantinou D."/>
            <person name="Popin R.V."/>
            <person name="Fewer D.P."/>
            <person name="Sivonen K."/>
            <person name="Gkelis S."/>
        </authorList>
    </citation>
    <scope>NUCLEOTIDE SEQUENCE</scope>
    <source>
        <strain evidence="1">TAU-MAC 1115</strain>
    </source>
</reference>
<evidence type="ECO:0000313" key="1">
    <source>
        <dbReference type="EMBL" id="MBT9313965.1"/>
    </source>
</evidence>
<evidence type="ECO:0000313" key="2">
    <source>
        <dbReference type="Proteomes" id="UP000717364"/>
    </source>
</evidence>
<dbReference type="InterPro" id="IPR017850">
    <property type="entry name" value="Alkaline_phosphatase_core_sf"/>
</dbReference>
<dbReference type="AlphaFoldDB" id="A0A947DAP6"/>
<comment type="caution">
    <text evidence="1">The sequence shown here is derived from an EMBL/GenBank/DDBJ whole genome shotgun (WGS) entry which is preliminary data.</text>
</comment>
<dbReference type="InterPro" id="IPR002591">
    <property type="entry name" value="Phosphodiest/P_Trfase"/>
</dbReference>
<dbReference type="RefSeq" id="WP_215607029.1">
    <property type="nucleotide sequence ID" value="NZ_JADOES010000001.1"/>
</dbReference>
<reference evidence="1" key="1">
    <citation type="submission" date="2020-11" db="EMBL/GenBank/DDBJ databases">
        <authorList>
            <person name="Konstantinou D."/>
            <person name="Gkelis S."/>
            <person name="Popin R."/>
            <person name="Fewer D."/>
            <person name="Sivonen K."/>
        </authorList>
    </citation>
    <scope>NUCLEOTIDE SEQUENCE</scope>
    <source>
        <strain evidence="1">TAU-MAC 1115</strain>
    </source>
</reference>
<protein>
    <submittedName>
        <fullName evidence="1">Alkaline phosphatase family protein</fullName>
    </submittedName>
</protein>
<organism evidence="1 2">
    <name type="scientific">Leptothoe spongobia TAU-MAC 1115</name>
    <dbReference type="NCBI Taxonomy" id="1967444"/>
    <lineage>
        <taxon>Bacteria</taxon>
        <taxon>Bacillati</taxon>
        <taxon>Cyanobacteriota</taxon>
        <taxon>Cyanophyceae</taxon>
        <taxon>Nodosilineales</taxon>
        <taxon>Cymatolegaceae</taxon>
        <taxon>Leptothoe</taxon>
        <taxon>Leptothoe spongobia</taxon>
    </lineage>
</organism>
<sequence>MRNPVIAIGLDAADPNLLDQWMAAGKLKNLSRLRQQGAYGHLSNTVNYNQTVTETSATERLWVMFGTGCQPDKTGYWSPIRYSVNDYSISHDTVDGAYDFNEYPPFYALGKDYKVAAFDVPVSRLSEDVHGMQILGWGGHAPHTPSHSQPPELFPQLIEHYGKNPILHQDYGCWWDTAYVQRIKSGLNSSIATRAKICQDLLTQEPWDLFLTVFGESHTASHDLWHLSQSDNPLYPYKSGPDDPMLTAFEAMDQAIGDIVAAAPDHANIIIFSVHGMGNNVTDMYSMAFLPELLYRHSFPGKYGIAKGNIGGPCPPMRVNPKRKSWSGEVWQQRYDSNPIKRLLMPWIPSKFDHYLNGGPTPALASPYELRKQGVALNWMPAMWYSPLWAQMKAFALPAFAAGHIRINLKGREAQGIVDVADYDDVCDQITQSLYQLKHGRTGQPIVKDVVRTRSQTNAISCQAQLPDADLVVIWHDQPSDVIDSPEFGRIGPLTYYRSGGHRSDGFLLAKGPNIKPASTIDHARTVDIGPTIRELMGASALYPCDGHSLFSPSTSAKA</sequence>
<dbReference type="SUPFAM" id="SSF53649">
    <property type="entry name" value="Alkaline phosphatase-like"/>
    <property type="match status" value="1"/>
</dbReference>
<dbReference type="Proteomes" id="UP000717364">
    <property type="component" value="Unassembled WGS sequence"/>
</dbReference>
<gene>
    <name evidence="1" type="ORF">IXB50_00815</name>
</gene>
<dbReference type="Pfam" id="PF01663">
    <property type="entry name" value="Phosphodiest"/>
    <property type="match status" value="1"/>
</dbReference>
<dbReference type="Gene3D" id="3.40.720.10">
    <property type="entry name" value="Alkaline Phosphatase, subunit A"/>
    <property type="match status" value="1"/>
</dbReference>
<proteinExistence type="predicted"/>